<keyword evidence="4" id="KW-0812">Transmembrane</keyword>
<dbReference type="PROSITE" id="PS50111">
    <property type="entry name" value="CHEMOTAXIS_TRANSDUC_2"/>
    <property type="match status" value="1"/>
</dbReference>
<dbReference type="PROSITE" id="PS50885">
    <property type="entry name" value="HAMP"/>
    <property type="match status" value="1"/>
</dbReference>
<dbReference type="Gene3D" id="1.10.287.950">
    <property type="entry name" value="Methyl-accepting chemotaxis protein"/>
    <property type="match status" value="1"/>
</dbReference>
<dbReference type="InterPro" id="IPR004089">
    <property type="entry name" value="MCPsignal_dom"/>
</dbReference>
<name>A0ABX1NEP3_9RHOO</name>
<accession>A0ABX1NEP3</accession>
<dbReference type="InterPro" id="IPR003660">
    <property type="entry name" value="HAMP_dom"/>
</dbReference>
<dbReference type="SMART" id="SM00304">
    <property type="entry name" value="HAMP"/>
    <property type="match status" value="1"/>
</dbReference>
<evidence type="ECO:0000256" key="2">
    <source>
        <dbReference type="ARBA" id="ARBA00029447"/>
    </source>
</evidence>
<evidence type="ECO:0000313" key="8">
    <source>
        <dbReference type="Proteomes" id="UP000634522"/>
    </source>
</evidence>
<keyword evidence="1 3" id="KW-0807">Transducer</keyword>
<dbReference type="InterPro" id="IPR004090">
    <property type="entry name" value="Chemotax_Me-accpt_rcpt"/>
</dbReference>
<dbReference type="Pfam" id="PF00015">
    <property type="entry name" value="MCPsignal"/>
    <property type="match status" value="1"/>
</dbReference>
<sequence>MQRLVSGLPALRTDSKMAYTLTIKQKLLGSAAISIVLTLGVGLIGYMSTVQLSEANELSATYAEAIRFHVETDMFHDALNSDVQAALLAGLRGDAEAHKGALADVAEHATSMKTNVAELARLPISAEIKQAIAQTDAPLEAYTQGATEMVKMALDQNDAAFARKPRFDELFGELETKLEQVSDRLVEETKRTRDEAISSAAHQKQLTLGALAIALPLLLLFSVLTVRSISQRLQSLTRFTHELASGDADLRKRLPSEGGDEIAGSARSFNAFMGTLQQIITDLKNDSDALHGSAAQLSLSAQDGEKRAFAQSEASETAAATIEQLTVSIAAVAATSEEVRALSNAARGRTSESHENLEKLVREVAAVEAAVREIADSAAAFIESTTAITSMTRQVREIADQTNLLALNAAIEAARAGEQGRGFAVVADEVRKLAERSASSAVQIDDVTVGLGTRAAEVEKAIHRGLQALETSHGCVEHVVDSLSAADGSVGDASRGVDDIARAVLEQRTASQGIARNVEQIARMAEGNHASVRQTAAVAASMAQTASQLQALVQRFRIAN</sequence>
<dbReference type="InterPro" id="IPR024478">
    <property type="entry name" value="HlyB_4HB_MCP"/>
</dbReference>
<dbReference type="SMART" id="SM00283">
    <property type="entry name" value="MA"/>
    <property type="match status" value="1"/>
</dbReference>
<feature type="domain" description="HAMP" evidence="6">
    <location>
        <begin position="227"/>
        <end position="281"/>
    </location>
</feature>
<evidence type="ECO:0000313" key="7">
    <source>
        <dbReference type="EMBL" id="NMF97747.1"/>
    </source>
</evidence>
<evidence type="ECO:0000256" key="3">
    <source>
        <dbReference type="PROSITE-ProRule" id="PRU00284"/>
    </source>
</evidence>
<reference evidence="7 8" key="1">
    <citation type="submission" date="2019-12" db="EMBL/GenBank/DDBJ databases">
        <title>Comparative genomics gives insights into the taxonomy of the Azoarcus-Aromatoleum group and reveals separate origins of nif in the plant-associated Azoarcus and non-plant-associated Aromatoleum sub-groups.</title>
        <authorList>
            <person name="Lafos M."/>
            <person name="Maluk M."/>
            <person name="Batista M."/>
            <person name="Junghare M."/>
            <person name="Carmona M."/>
            <person name="Faoro H."/>
            <person name="Cruz L.M."/>
            <person name="Battistoni F."/>
            <person name="De Souza E."/>
            <person name="Pedrosa F."/>
            <person name="Chen W.-M."/>
            <person name="Poole P.S."/>
            <person name="Dixon R.A."/>
            <person name="James E.K."/>
        </authorList>
    </citation>
    <scope>NUCLEOTIDE SEQUENCE [LARGE SCALE GENOMIC DNA]</scope>
    <source>
        <strain evidence="7 8">T</strain>
    </source>
</reference>
<proteinExistence type="inferred from homology"/>
<keyword evidence="4" id="KW-0472">Membrane</keyword>
<organism evidence="7 8">
    <name type="scientific">Aromatoleum toluolicum</name>
    <dbReference type="NCBI Taxonomy" id="90060"/>
    <lineage>
        <taxon>Bacteria</taxon>
        <taxon>Pseudomonadati</taxon>
        <taxon>Pseudomonadota</taxon>
        <taxon>Betaproteobacteria</taxon>
        <taxon>Rhodocyclales</taxon>
        <taxon>Rhodocyclaceae</taxon>
        <taxon>Aromatoleum</taxon>
    </lineage>
</organism>
<evidence type="ECO:0000256" key="1">
    <source>
        <dbReference type="ARBA" id="ARBA00023224"/>
    </source>
</evidence>
<comment type="similarity">
    <text evidence="2">Belongs to the methyl-accepting chemotaxis (MCP) protein family.</text>
</comment>
<gene>
    <name evidence="7" type="ORF">GPA27_10150</name>
</gene>
<comment type="caution">
    <text evidence="7">The sequence shown here is derived from an EMBL/GenBank/DDBJ whole genome shotgun (WGS) entry which is preliminary data.</text>
</comment>
<protein>
    <submittedName>
        <fullName evidence="7">HAMP domain-containing protein</fullName>
    </submittedName>
</protein>
<dbReference type="SUPFAM" id="SSF58104">
    <property type="entry name" value="Methyl-accepting chemotaxis protein (MCP) signaling domain"/>
    <property type="match status" value="1"/>
</dbReference>
<dbReference type="Pfam" id="PF00672">
    <property type="entry name" value="HAMP"/>
    <property type="match status" value="1"/>
</dbReference>
<keyword evidence="4" id="KW-1133">Transmembrane helix</keyword>
<feature type="domain" description="Methyl-accepting transducer" evidence="5">
    <location>
        <begin position="286"/>
        <end position="522"/>
    </location>
</feature>
<evidence type="ECO:0000256" key="4">
    <source>
        <dbReference type="SAM" id="Phobius"/>
    </source>
</evidence>
<dbReference type="PRINTS" id="PR00260">
    <property type="entry name" value="CHEMTRNSDUCR"/>
</dbReference>
<feature type="transmembrane region" description="Helical" evidence="4">
    <location>
        <begin position="27"/>
        <end position="47"/>
    </location>
</feature>
<dbReference type="EMBL" id="WTVS01000018">
    <property type="protein sequence ID" value="NMF97747.1"/>
    <property type="molecule type" value="Genomic_DNA"/>
</dbReference>
<dbReference type="Proteomes" id="UP000634522">
    <property type="component" value="Unassembled WGS sequence"/>
</dbReference>
<dbReference type="PANTHER" id="PTHR32089:SF112">
    <property type="entry name" value="LYSOZYME-LIKE PROTEIN-RELATED"/>
    <property type="match status" value="1"/>
</dbReference>
<evidence type="ECO:0000259" key="6">
    <source>
        <dbReference type="PROSITE" id="PS50885"/>
    </source>
</evidence>
<keyword evidence="8" id="KW-1185">Reference proteome</keyword>
<dbReference type="PANTHER" id="PTHR32089">
    <property type="entry name" value="METHYL-ACCEPTING CHEMOTAXIS PROTEIN MCPB"/>
    <property type="match status" value="1"/>
</dbReference>
<evidence type="ECO:0000259" key="5">
    <source>
        <dbReference type="PROSITE" id="PS50111"/>
    </source>
</evidence>
<dbReference type="Gene3D" id="6.10.340.10">
    <property type="match status" value="1"/>
</dbReference>
<dbReference type="Pfam" id="PF12729">
    <property type="entry name" value="4HB_MCP_1"/>
    <property type="match status" value="1"/>
</dbReference>
<dbReference type="CDD" id="cd06225">
    <property type="entry name" value="HAMP"/>
    <property type="match status" value="1"/>
</dbReference>